<organism evidence="4 5">
    <name type="scientific">Rossellomorea pakistanensis</name>
    <dbReference type="NCBI Taxonomy" id="992288"/>
    <lineage>
        <taxon>Bacteria</taxon>
        <taxon>Bacillati</taxon>
        <taxon>Bacillota</taxon>
        <taxon>Bacilli</taxon>
        <taxon>Bacillales</taxon>
        <taxon>Bacillaceae</taxon>
        <taxon>Rossellomorea</taxon>
    </lineage>
</organism>
<dbReference type="InterPro" id="IPR025736">
    <property type="entry name" value="PucR_C-HTH_dom"/>
</dbReference>
<dbReference type="PANTHER" id="PTHR33744:SF1">
    <property type="entry name" value="DNA-BINDING TRANSCRIPTIONAL ACTIVATOR ADER"/>
    <property type="match status" value="1"/>
</dbReference>
<dbReference type="InterPro" id="IPR051448">
    <property type="entry name" value="CdaR-like_regulators"/>
</dbReference>
<dbReference type="PANTHER" id="PTHR33744">
    <property type="entry name" value="CARBOHYDRATE DIACID REGULATOR"/>
    <property type="match status" value="1"/>
</dbReference>
<keyword evidence="5" id="KW-1185">Reference proteome</keyword>
<dbReference type="EMBL" id="JAFBDZ010000004">
    <property type="protein sequence ID" value="MBM7587142.1"/>
    <property type="molecule type" value="Genomic_DNA"/>
</dbReference>
<dbReference type="Pfam" id="PF17853">
    <property type="entry name" value="GGDEF_2"/>
    <property type="match status" value="1"/>
</dbReference>
<feature type="domain" description="CdaR GGDEF-like" evidence="3">
    <location>
        <begin position="171"/>
        <end position="291"/>
    </location>
</feature>
<evidence type="ECO:0000256" key="1">
    <source>
        <dbReference type="ARBA" id="ARBA00006754"/>
    </source>
</evidence>
<comment type="similarity">
    <text evidence="1">Belongs to the CdaR family.</text>
</comment>
<name>A0ABS2NH32_9BACI</name>
<accession>A0ABS2NH32</accession>
<dbReference type="Proteomes" id="UP001646157">
    <property type="component" value="Unassembled WGS sequence"/>
</dbReference>
<evidence type="ECO:0000259" key="3">
    <source>
        <dbReference type="Pfam" id="PF17853"/>
    </source>
</evidence>
<feature type="domain" description="PucR C-terminal helix-turn-helix" evidence="2">
    <location>
        <begin position="346"/>
        <end position="403"/>
    </location>
</feature>
<keyword evidence="4" id="KW-0238">DNA-binding</keyword>
<dbReference type="Pfam" id="PF13556">
    <property type="entry name" value="HTH_30"/>
    <property type="match status" value="1"/>
</dbReference>
<dbReference type="GO" id="GO:0003677">
    <property type="term" value="F:DNA binding"/>
    <property type="evidence" value="ECO:0007669"/>
    <property type="project" value="UniProtKB-KW"/>
</dbReference>
<evidence type="ECO:0000259" key="2">
    <source>
        <dbReference type="Pfam" id="PF13556"/>
    </source>
</evidence>
<protein>
    <submittedName>
        <fullName evidence="4">DNA-binding PucR family transcriptional regulator</fullName>
    </submittedName>
</protein>
<dbReference type="Gene3D" id="1.10.10.2840">
    <property type="entry name" value="PucR C-terminal helix-turn-helix domain"/>
    <property type="match status" value="1"/>
</dbReference>
<dbReference type="InterPro" id="IPR042070">
    <property type="entry name" value="PucR_C-HTH_sf"/>
</dbReference>
<reference evidence="4 5" key="1">
    <citation type="submission" date="2021-01" db="EMBL/GenBank/DDBJ databases">
        <title>Genomic Encyclopedia of Type Strains, Phase IV (KMG-IV): sequencing the most valuable type-strain genomes for metagenomic binning, comparative biology and taxonomic classification.</title>
        <authorList>
            <person name="Goeker M."/>
        </authorList>
    </citation>
    <scope>NUCLEOTIDE SEQUENCE [LARGE SCALE GENOMIC DNA]</scope>
    <source>
        <strain evidence="4 5">DSM 24834</strain>
    </source>
</reference>
<comment type="caution">
    <text evidence="4">The sequence shown here is derived from an EMBL/GenBank/DDBJ whole genome shotgun (WGS) entry which is preliminary data.</text>
</comment>
<proteinExistence type="inferred from homology"/>
<dbReference type="RefSeq" id="WP_205174347.1">
    <property type="nucleotide sequence ID" value="NZ_JAFBDZ010000004.1"/>
</dbReference>
<dbReference type="InterPro" id="IPR041522">
    <property type="entry name" value="CdaR_GGDEF"/>
</dbReference>
<evidence type="ECO:0000313" key="4">
    <source>
        <dbReference type="EMBL" id="MBM7587142.1"/>
    </source>
</evidence>
<sequence length="409" mass="47433">MKQSLEKVFMLIDINEITEMVSSYLKKPVIIEDDQFSLLAYSSYYIEHFDLVNQQTIFSKRWPIPILEKFMEEGIVDQLKSIPEPFRIGQIKEIGLNQRVVVSAKNKDQIYGYIWVQETDSILTEKEFKFLHDVSFHIGNLLYQQNLLNARKDEGKNQFYRKIIEEVYQTENQIKMEAANLKIILTEAFIVNVFTLEQADEEIFAELIDTVRLFANALSQPTHIFTNQLDIIVLIGSSSPAPGSLLENANELTNTVLSQFKRAVVYAGIGNEYLSLLKLRNSYSEALEVIKAAKFIGTPSEFPFEYNKLSIFRYLEPISLYNKQSNYTNEDLLKLQVKDNQSNTNLLKTLEVYLLNNCRNKPTAEQLFIHPNTLKYRLKQITDLASIDFEDFTSRCQMYIDLQLLKCKG</sequence>
<gene>
    <name evidence="4" type="ORF">JOC86_003715</name>
</gene>
<evidence type="ECO:0000313" key="5">
    <source>
        <dbReference type="Proteomes" id="UP001646157"/>
    </source>
</evidence>